<dbReference type="AlphaFoldDB" id="A0A1I7LPP0"/>
<keyword evidence="1" id="KW-0732">Signal</keyword>
<evidence type="ECO:0000313" key="4">
    <source>
        <dbReference type="Proteomes" id="UP000199391"/>
    </source>
</evidence>
<reference evidence="4" key="1">
    <citation type="submission" date="2016-10" db="EMBL/GenBank/DDBJ databases">
        <authorList>
            <person name="Varghese N."/>
            <person name="Submissions S."/>
        </authorList>
    </citation>
    <scope>NUCLEOTIDE SEQUENCE [LARGE SCALE GENOMIC DNA]</scope>
    <source>
        <strain evidence="4">CGMCC 1.11014</strain>
    </source>
</reference>
<dbReference type="RefSeq" id="WP_093558853.1">
    <property type="nucleotide sequence ID" value="NZ_FPBO01000034.1"/>
</dbReference>
<feature type="chain" id="PRO_5011533679" evidence="1">
    <location>
        <begin position="23"/>
        <end position="199"/>
    </location>
</feature>
<gene>
    <name evidence="3" type="ORF">SAMN05216552_103465</name>
</gene>
<organism evidence="3 4">
    <name type="scientific">Pseudoduganella namucuonensis</name>
    <dbReference type="NCBI Taxonomy" id="1035707"/>
    <lineage>
        <taxon>Bacteria</taxon>
        <taxon>Pseudomonadati</taxon>
        <taxon>Pseudomonadota</taxon>
        <taxon>Betaproteobacteria</taxon>
        <taxon>Burkholderiales</taxon>
        <taxon>Oxalobacteraceae</taxon>
        <taxon>Telluria group</taxon>
        <taxon>Pseudoduganella</taxon>
    </lineage>
</organism>
<evidence type="ECO:0000313" key="3">
    <source>
        <dbReference type="EMBL" id="SFV11653.1"/>
    </source>
</evidence>
<evidence type="ECO:0000259" key="2">
    <source>
        <dbReference type="Pfam" id="PF07589"/>
    </source>
</evidence>
<protein>
    <submittedName>
        <fullName evidence="3">PEP-CTERM protein-sorting domain-containing protein</fullName>
    </submittedName>
</protein>
<dbReference type="EMBL" id="FPBO01000034">
    <property type="protein sequence ID" value="SFV11653.1"/>
    <property type="molecule type" value="Genomic_DNA"/>
</dbReference>
<dbReference type="PROSITE" id="PS51257">
    <property type="entry name" value="PROKAR_LIPOPROTEIN"/>
    <property type="match status" value="1"/>
</dbReference>
<feature type="domain" description="Ice-binding protein C-terminal" evidence="2">
    <location>
        <begin position="173"/>
        <end position="196"/>
    </location>
</feature>
<sequence>MKILKSSAARAMLALLVSIAMACGAGPALAGPVYRVSVNTSTLAGQAGYLDFLFLGLGGAAPATARLSNFSGDFGASSFSMGDAGGSVASGVTIGNGTGWNEFGQWANFGGMFGFDAEFDVSPVPGAGSTLAVALLDERFGYLGSAGDIVTFALQPGAPDTVAADGGLAAVNPVPEPSAMLLMAIGVLALGGARRRRRD</sequence>
<evidence type="ECO:0000256" key="1">
    <source>
        <dbReference type="SAM" id="SignalP"/>
    </source>
</evidence>
<keyword evidence="4" id="KW-1185">Reference proteome</keyword>
<feature type="signal peptide" evidence="1">
    <location>
        <begin position="1"/>
        <end position="22"/>
    </location>
</feature>
<dbReference type="NCBIfam" id="NF038129">
    <property type="entry name" value="PEP_NF038129"/>
    <property type="match status" value="1"/>
</dbReference>
<name>A0A1I7LPP0_9BURK</name>
<dbReference type="STRING" id="1035707.SAMN05216552_103465"/>
<dbReference type="Proteomes" id="UP000199391">
    <property type="component" value="Unassembled WGS sequence"/>
</dbReference>
<dbReference type="OrthoDB" id="8757303at2"/>
<dbReference type="Pfam" id="PF07589">
    <property type="entry name" value="PEP-CTERM"/>
    <property type="match status" value="1"/>
</dbReference>
<accession>A0A1I7LPP0</accession>
<proteinExistence type="predicted"/>
<dbReference type="NCBIfam" id="TIGR02595">
    <property type="entry name" value="PEP_CTERM"/>
    <property type="match status" value="1"/>
</dbReference>
<dbReference type="InterPro" id="IPR013424">
    <property type="entry name" value="Ice-binding_C"/>
</dbReference>